<dbReference type="Proteomes" id="UP001219956">
    <property type="component" value="Unassembled WGS sequence"/>
</dbReference>
<keyword evidence="1" id="KW-1133">Transmembrane helix</keyword>
<comment type="caution">
    <text evidence="3">The sequence shown here is derived from an EMBL/GenBank/DDBJ whole genome shotgun (WGS) entry which is preliminary data.</text>
</comment>
<protein>
    <submittedName>
        <fullName evidence="3">EamA family transporter</fullName>
    </submittedName>
</protein>
<evidence type="ECO:0000313" key="4">
    <source>
        <dbReference type="Proteomes" id="UP001219956"/>
    </source>
</evidence>
<feature type="transmembrane region" description="Helical" evidence="1">
    <location>
        <begin position="59"/>
        <end position="82"/>
    </location>
</feature>
<keyword evidence="1" id="KW-0812">Transmembrane</keyword>
<dbReference type="InterPro" id="IPR037185">
    <property type="entry name" value="EmrE-like"/>
</dbReference>
<dbReference type="InterPro" id="IPR000620">
    <property type="entry name" value="EamA_dom"/>
</dbReference>
<keyword evidence="1" id="KW-0472">Membrane</keyword>
<keyword evidence="4" id="KW-1185">Reference proteome</keyword>
<proteinExistence type="predicted"/>
<feature type="transmembrane region" description="Helical" evidence="1">
    <location>
        <begin position="29"/>
        <end position="52"/>
    </location>
</feature>
<sequence>MYLAALLLAVAGSIVYHLSIKQIPAGINPFLTLAISYGLAMLVCLVALPFVAGSRQLGALDWSSAGVALGILGIELGFLLAYRAGGSMGVAGLSSTALSTLLLLPLGYWLFRETLSWPRLAGAGLSLTGLWLMLQK</sequence>
<evidence type="ECO:0000256" key="1">
    <source>
        <dbReference type="SAM" id="Phobius"/>
    </source>
</evidence>
<dbReference type="RefSeq" id="WP_147686410.1">
    <property type="nucleotide sequence ID" value="NZ_JAQQLF010000001.1"/>
</dbReference>
<accession>A0ABT5IT72</accession>
<evidence type="ECO:0000259" key="2">
    <source>
        <dbReference type="Pfam" id="PF00892"/>
    </source>
</evidence>
<evidence type="ECO:0000313" key="3">
    <source>
        <dbReference type="EMBL" id="MDC7715771.1"/>
    </source>
</evidence>
<dbReference type="SUPFAM" id="SSF103481">
    <property type="entry name" value="Multidrug resistance efflux transporter EmrE"/>
    <property type="match status" value="1"/>
</dbReference>
<organism evidence="3 4">
    <name type="scientific">Vogesella aquatica</name>
    <dbReference type="NCBI Taxonomy" id="2984206"/>
    <lineage>
        <taxon>Bacteria</taxon>
        <taxon>Pseudomonadati</taxon>
        <taxon>Pseudomonadota</taxon>
        <taxon>Betaproteobacteria</taxon>
        <taxon>Neisseriales</taxon>
        <taxon>Chromobacteriaceae</taxon>
        <taxon>Vogesella</taxon>
    </lineage>
</organism>
<dbReference type="EMBL" id="JAQQLF010000001">
    <property type="protein sequence ID" value="MDC7715771.1"/>
    <property type="molecule type" value="Genomic_DNA"/>
</dbReference>
<feature type="transmembrane region" description="Helical" evidence="1">
    <location>
        <begin position="88"/>
        <end position="110"/>
    </location>
</feature>
<reference evidence="3 4" key="1">
    <citation type="submission" date="2023-01" db="EMBL/GenBank/DDBJ databases">
        <title>Novel species of the genus Vogesella isolated from rivers.</title>
        <authorList>
            <person name="Lu H."/>
        </authorList>
    </citation>
    <scope>NUCLEOTIDE SEQUENCE [LARGE SCALE GENOMIC DNA]</scope>
    <source>
        <strain evidence="3 4">DC21W</strain>
    </source>
</reference>
<name>A0ABT5IT72_9NEIS</name>
<feature type="domain" description="EamA" evidence="2">
    <location>
        <begin position="5"/>
        <end position="134"/>
    </location>
</feature>
<dbReference type="Pfam" id="PF00892">
    <property type="entry name" value="EamA"/>
    <property type="match status" value="1"/>
</dbReference>
<gene>
    <name evidence="3" type="ORF">PQU95_00865</name>
</gene>